<sequence>MLKMLVSHTAQKGWDENGLCREGTYAFLRRAEVEELEIEELKSENVNDFLENRLEDADYAVRARILELLCHREKYNQHSKTFVEDSRNSNIPSKD</sequence>
<dbReference type="EMBL" id="JACXVP010000009">
    <property type="protein sequence ID" value="KAG5588090.1"/>
    <property type="molecule type" value="Genomic_DNA"/>
</dbReference>
<gene>
    <name evidence="1" type="ORF">H5410_048524</name>
</gene>
<reference evidence="1 2" key="1">
    <citation type="submission" date="2020-09" db="EMBL/GenBank/DDBJ databases">
        <title>De no assembly of potato wild relative species, Solanum commersonii.</title>
        <authorList>
            <person name="Cho K."/>
        </authorList>
    </citation>
    <scope>NUCLEOTIDE SEQUENCE [LARGE SCALE GENOMIC DNA]</scope>
    <source>
        <strain evidence="1">LZ3.2</strain>
        <tissue evidence="1">Leaf</tissue>
    </source>
</reference>
<evidence type="ECO:0000313" key="1">
    <source>
        <dbReference type="EMBL" id="KAG5588090.1"/>
    </source>
</evidence>
<comment type="caution">
    <text evidence="1">The sequence shown here is derived from an EMBL/GenBank/DDBJ whole genome shotgun (WGS) entry which is preliminary data.</text>
</comment>
<dbReference type="AlphaFoldDB" id="A0A9J5XK29"/>
<name>A0A9J5XK29_SOLCO</name>
<organism evidence="1 2">
    <name type="scientific">Solanum commersonii</name>
    <name type="common">Commerson's wild potato</name>
    <name type="synonym">Commerson's nightshade</name>
    <dbReference type="NCBI Taxonomy" id="4109"/>
    <lineage>
        <taxon>Eukaryota</taxon>
        <taxon>Viridiplantae</taxon>
        <taxon>Streptophyta</taxon>
        <taxon>Embryophyta</taxon>
        <taxon>Tracheophyta</taxon>
        <taxon>Spermatophyta</taxon>
        <taxon>Magnoliopsida</taxon>
        <taxon>eudicotyledons</taxon>
        <taxon>Gunneridae</taxon>
        <taxon>Pentapetalae</taxon>
        <taxon>asterids</taxon>
        <taxon>lamiids</taxon>
        <taxon>Solanales</taxon>
        <taxon>Solanaceae</taxon>
        <taxon>Solanoideae</taxon>
        <taxon>Solaneae</taxon>
        <taxon>Solanum</taxon>
    </lineage>
</organism>
<protein>
    <submittedName>
        <fullName evidence="1">Uncharacterized protein</fullName>
    </submittedName>
</protein>
<evidence type="ECO:0000313" key="2">
    <source>
        <dbReference type="Proteomes" id="UP000824120"/>
    </source>
</evidence>
<keyword evidence="2" id="KW-1185">Reference proteome</keyword>
<dbReference type="Proteomes" id="UP000824120">
    <property type="component" value="Chromosome 9"/>
</dbReference>
<proteinExistence type="predicted"/>
<accession>A0A9J5XK29</accession>